<keyword evidence="4" id="KW-1015">Disulfide bond</keyword>
<organism evidence="7 8">
    <name type="scientific">Niveomyces insectorum RCEF 264</name>
    <dbReference type="NCBI Taxonomy" id="1081102"/>
    <lineage>
        <taxon>Eukaryota</taxon>
        <taxon>Fungi</taxon>
        <taxon>Dikarya</taxon>
        <taxon>Ascomycota</taxon>
        <taxon>Pezizomycotina</taxon>
        <taxon>Sordariomycetes</taxon>
        <taxon>Hypocreomycetidae</taxon>
        <taxon>Hypocreales</taxon>
        <taxon>Cordycipitaceae</taxon>
        <taxon>Niveomyces</taxon>
    </lineage>
</organism>
<dbReference type="OrthoDB" id="3539798at2759"/>
<protein>
    <recommendedName>
        <fullName evidence="6">AA1-like domain-containing protein</fullName>
    </recommendedName>
</protein>
<keyword evidence="2" id="KW-0964">Secreted</keyword>
<feature type="signal peptide" evidence="5">
    <location>
        <begin position="1"/>
        <end position="25"/>
    </location>
</feature>
<dbReference type="Proteomes" id="UP000076874">
    <property type="component" value="Unassembled WGS sequence"/>
</dbReference>
<evidence type="ECO:0000256" key="3">
    <source>
        <dbReference type="ARBA" id="ARBA00022729"/>
    </source>
</evidence>
<evidence type="ECO:0000256" key="1">
    <source>
        <dbReference type="ARBA" id="ARBA00004613"/>
    </source>
</evidence>
<comment type="subcellular location">
    <subcellularLocation>
        <location evidence="1">Secreted</location>
    </subcellularLocation>
</comment>
<evidence type="ECO:0000256" key="4">
    <source>
        <dbReference type="ARBA" id="ARBA00023157"/>
    </source>
</evidence>
<evidence type="ECO:0000313" key="8">
    <source>
        <dbReference type="Proteomes" id="UP000076874"/>
    </source>
</evidence>
<evidence type="ECO:0000256" key="2">
    <source>
        <dbReference type="ARBA" id="ARBA00022525"/>
    </source>
</evidence>
<keyword evidence="8" id="KW-1185">Reference proteome</keyword>
<keyword evidence="3 5" id="KW-0732">Signal</keyword>
<dbReference type="GO" id="GO:0005576">
    <property type="term" value="C:extracellular region"/>
    <property type="evidence" value="ECO:0007669"/>
    <property type="project" value="UniProtKB-SubCell"/>
</dbReference>
<name>A0A167XSP3_9HYPO</name>
<proteinExistence type="predicted"/>
<dbReference type="AlphaFoldDB" id="A0A167XSP3"/>
<evidence type="ECO:0000259" key="6">
    <source>
        <dbReference type="Pfam" id="PF16541"/>
    </source>
</evidence>
<sequence length="211" mass="22403">MGYPSSSLFAPLLAVAAAAGGVVRGMPSDHAAVVRAAASLPDCTANSFGDFAWTITGFQYNGSYIFSTPAHQVDNGVVSFNVTNPALPYPAVCLATSTQLEDFFYGNVVYNCTVPDEQEAAANGPTHTTFSFSVPTRELDVNQTWICPEGSDPTGPDGFQYAGRVTLPLTCAETNYSNPDWQVGEIYSSREVTCDTSGPVTVVPYQEEAEA</sequence>
<dbReference type="EMBL" id="AZHD01000003">
    <property type="protein sequence ID" value="OAA65341.1"/>
    <property type="molecule type" value="Genomic_DNA"/>
</dbReference>
<evidence type="ECO:0000256" key="5">
    <source>
        <dbReference type="SAM" id="SignalP"/>
    </source>
</evidence>
<gene>
    <name evidence="7" type="ORF">SPI_02128</name>
</gene>
<reference evidence="7 8" key="1">
    <citation type="journal article" date="2016" name="Genome Biol. Evol.">
        <title>Divergent and convergent evolution of fungal pathogenicity.</title>
        <authorList>
            <person name="Shang Y."/>
            <person name="Xiao G."/>
            <person name="Zheng P."/>
            <person name="Cen K."/>
            <person name="Zhan S."/>
            <person name="Wang C."/>
        </authorList>
    </citation>
    <scope>NUCLEOTIDE SEQUENCE [LARGE SCALE GENOMIC DNA]</scope>
    <source>
        <strain evidence="7 8">RCEF 264</strain>
    </source>
</reference>
<evidence type="ECO:0000313" key="7">
    <source>
        <dbReference type="EMBL" id="OAA65341.1"/>
    </source>
</evidence>
<accession>A0A167XSP3</accession>
<feature type="chain" id="PRO_5007894484" description="AA1-like domain-containing protein" evidence="5">
    <location>
        <begin position="26"/>
        <end position="211"/>
    </location>
</feature>
<dbReference type="InterPro" id="IPR032382">
    <property type="entry name" value="AltA1"/>
</dbReference>
<feature type="domain" description="AA1-like" evidence="6">
    <location>
        <begin position="55"/>
        <end position="194"/>
    </location>
</feature>
<dbReference type="Pfam" id="PF16541">
    <property type="entry name" value="AltA1"/>
    <property type="match status" value="1"/>
</dbReference>
<comment type="caution">
    <text evidence="7">The sequence shown here is derived from an EMBL/GenBank/DDBJ whole genome shotgun (WGS) entry which is preliminary data.</text>
</comment>